<dbReference type="Gene3D" id="3.40.50.1240">
    <property type="entry name" value="Phosphoglycerate mutase-like"/>
    <property type="match status" value="1"/>
</dbReference>
<dbReference type="PANTHER" id="PTHR48100:SF58">
    <property type="entry name" value="PE-PGRS FAMILY PROTEIN PE_PGRS11"/>
    <property type="match status" value="1"/>
</dbReference>
<feature type="binding site" evidence="1">
    <location>
        <begin position="11"/>
        <end position="18"/>
    </location>
    <ligand>
        <name>substrate</name>
    </ligand>
</feature>
<dbReference type="SMART" id="SM00855">
    <property type="entry name" value="PGAM"/>
    <property type="match status" value="1"/>
</dbReference>
<dbReference type="GO" id="GO:0016791">
    <property type="term" value="F:phosphatase activity"/>
    <property type="evidence" value="ECO:0007669"/>
    <property type="project" value="TreeGrafter"/>
</dbReference>
<sequence length="197" mass="20893">MLPAMKLWLIRHGQTAGNVAGILRGATSAGDELSEQGHAQAQALAAQLAAADPRPQAVYASTYRRAQQTAEPLARALGLTVQVVPDVQEVDCGDWAGRPYRDLKTAPGDLRLPGGGLGFRGGESFEQIAARFVQALEELPTSQPAALVSHGGILRIGLAALLGRDIEQVWRSGELVLGNTEFVILNRSANGWTLGKH</sequence>
<evidence type="ECO:0000256" key="1">
    <source>
        <dbReference type="PIRSR" id="PIRSR613078-2"/>
    </source>
</evidence>
<feature type="binding site" evidence="1">
    <location>
        <position position="65"/>
    </location>
    <ligand>
        <name>substrate</name>
    </ligand>
</feature>
<gene>
    <name evidence="2" type="ORF">C8263_01825</name>
</gene>
<name>A0A2T3WD20_9DEIO</name>
<evidence type="ECO:0000313" key="3">
    <source>
        <dbReference type="Proteomes" id="UP000240317"/>
    </source>
</evidence>
<keyword evidence="3" id="KW-1185">Reference proteome</keyword>
<dbReference type="InterPro" id="IPR001345">
    <property type="entry name" value="PG/BPGM_mutase_AS"/>
</dbReference>
<reference evidence="2 3" key="1">
    <citation type="submission" date="2018-03" db="EMBL/GenBank/DDBJ databases">
        <title>Draft genome of Deinococcus sp. OD32.</title>
        <authorList>
            <person name="Wang X.-P."/>
            <person name="Du Z.-J."/>
        </authorList>
    </citation>
    <scope>NUCLEOTIDE SEQUENCE [LARGE SCALE GENOMIC DNA]</scope>
    <source>
        <strain evidence="2 3">OD32</strain>
    </source>
</reference>
<dbReference type="PANTHER" id="PTHR48100">
    <property type="entry name" value="BROAD-SPECIFICITY PHOSPHATASE YOR283W-RELATED"/>
    <property type="match status" value="1"/>
</dbReference>
<dbReference type="InterPro" id="IPR029033">
    <property type="entry name" value="His_PPase_superfam"/>
</dbReference>
<accession>A0A2T3WD20</accession>
<dbReference type="SUPFAM" id="SSF53254">
    <property type="entry name" value="Phosphoglycerate mutase-like"/>
    <property type="match status" value="1"/>
</dbReference>
<comment type="caution">
    <text evidence="2">The sequence shown here is derived from an EMBL/GenBank/DDBJ whole genome shotgun (WGS) entry which is preliminary data.</text>
</comment>
<dbReference type="AlphaFoldDB" id="A0A2T3WD20"/>
<dbReference type="PROSITE" id="PS00175">
    <property type="entry name" value="PG_MUTASE"/>
    <property type="match status" value="1"/>
</dbReference>
<dbReference type="EMBL" id="PYSV01000001">
    <property type="protein sequence ID" value="PTA69777.1"/>
    <property type="molecule type" value="Genomic_DNA"/>
</dbReference>
<dbReference type="InterPro" id="IPR050275">
    <property type="entry name" value="PGM_Phosphatase"/>
</dbReference>
<organism evidence="2 3">
    <name type="scientific">Deinococcus arcticus</name>
    <dbReference type="NCBI Taxonomy" id="2136176"/>
    <lineage>
        <taxon>Bacteria</taxon>
        <taxon>Thermotogati</taxon>
        <taxon>Deinococcota</taxon>
        <taxon>Deinococci</taxon>
        <taxon>Deinococcales</taxon>
        <taxon>Deinococcaceae</taxon>
        <taxon>Deinococcus</taxon>
    </lineage>
</organism>
<dbReference type="Pfam" id="PF00300">
    <property type="entry name" value="His_Phos_1"/>
    <property type="match status" value="1"/>
</dbReference>
<evidence type="ECO:0000313" key="2">
    <source>
        <dbReference type="EMBL" id="PTA69777.1"/>
    </source>
</evidence>
<dbReference type="PIRSF" id="PIRSF000709">
    <property type="entry name" value="6PFK_2-Ptase"/>
    <property type="match status" value="1"/>
</dbReference>
<dbReference type="CDD" id="cd07067">
    <property type="entry name" value="HP_PGM_like"/>
    <property type="match status" value="1"/>
</dbReference>
<dbReference type="GO" id="GO:0005737">
    <property type="term" value="C:cytoplasm"/>
    <property type="evidence" value="ECO:0007669"/>
    <property type="project" value="TreeGrafter"/>
</dbReference>
<protein>
    <submittedName>
        <fullName evidence="2">Histidine phosphatase family protein</fullName>
    </submittedName>
</protein>
<dbReference type="Proteomes" id="UP000240317">
    <property type="component" value="Unassembled WGS sequence"/>
</dbReference>
<dbReference type="InterPro" id="IPR013078">
    <property type="entry name" value="His_Pase_superF_clade-1"/>
</dbReference>
<proteinExistence type="predicted"/>